<gene>
    <name evidence="3" type="ORF">ACFMB1_17355</name>
</gene>
<reference evidence="3 4" key="1">
    <citation type="submission" date="2024-09" db="EMBL/GenBank/DDBJ databases">
        <authorList>
            <person name="Zhang Z.-H."/>
        </authorList>
    </citation>
    <scope>NUCLEOTIDE SEQUENCE [LARGE SCALE GENOMIC DNA]</scope>
    <source>
        <strain evidence="3 4">HHTR114</strain>
    </source>
</reference>
<proteinExistence type="predicted"/>
<evidence type="ECO:0000313" key="3">
    <source>
        <dbReference type="EMBL" id="MFC6037328.1"/>
    </source>
</evidence>
<keyword evidence="4" id="KW-1185">Reference proteome</keyword>
<keyword evidence="1" id="KW-0732">Signal</keyword>
<dbReference type="EMBL" id="JBHPON010000003">
    <property type="protein sequence ID" value="MFC6037328.1"/>
    <property type="molecule type" value="Genomic_DNA"/>
</dbReference>
<feature type="chain" id="PRO_5045063450" evidence="1">
    <location>
        <begin position="22"/>
        <end position="187"/>
    </location>
</feature>
<feature type="signal peptide" evidence="1">
    <location>
        <begin position="1"/>
        <end position="21"/>
    </location>
</feature>
<evidence type="ECO:0000256" key="1">
    <source>
        <dbReference type="SAM" id="SignalP"/>
    </source>
</evidence>
<organism evidence="3 4">
    <name type="scientific">Hyphococcus aureus</name>
    <dbReference type="NCBI Taxonomy" id="2666033"/>
    <lineage>
        <taxon>Bacteria</taxon>
        <taxon>Pseudomonadati</taxon>
        <taxon>Pseudomonadota</taxon>
        <taxon>Alphaproteobacteria</taxon>
        <taxon>Parvularculales</taxon>
        <taxon>Parvularculaceae</taxon>
        <taxon>Hyphococcus</taxon>
    </lineage>
</organism>
<dbReference type="InterPro" id="IPR011051">
    <property type="entry name" value="RmlC_Cupin_sf"/>
</dbReference>
<dbReference type="RefSeq" id="WP_379881276.1">
    <property type="nucleotide sequence ID" value="NZ_JBHPON010000003.1"/>
</dbReference>
<dbReference type="PANTHER" id="PTHR36440">
    <property type="entry name" value="PUTATIVE (AFU_ORTHOLOGUE AFUA_8G07350)-RELATED"/>
    <property type="match status" value="1"/>
</dbReference>
<protein>
    <submittedName>
        <fullName evidence="3">Cupin domain-containing protein</fullName>
    </submittedName>
</protein>
<dbReference type="PANTHER" id="PTHR36440:SF1">
    <property type="entry name" value="PUTATIVE (AFU_ORTHOLOGUE AFUA_8G07350)-RELATED"/>
    <property type="match status" value="1"/>
</dbReference>
<dbReference type="InterPro" id="IPR014710">
    <property type="entry name" value="RmlC-like_jellyroll"/>
</dbReference>
<feature type="domain" description="Cupin type-2" evidence="2">
    <location>
        <begin position="59"/>
        <end position="127"/>
    </location>
</feature>
<accession>A0ABW1L2D6</accession>
<dbReference type="SUPFAM" id="SSF51182">
    <property type="entry name" value="RmlC-like cupins"/>
    <property type="match status" value="1"/>
</dbReference>
<dbReference type="Proteomes" id="UP001596116">
    <property type="component" value="Unassembled WGS sequence"/>
</dbReference>
<dbReference type="InterPro" id="IPR013096">
    <property type="entry name" value="Cupin_2"/>
</dbReference>
<name>A0ABW1L2D6_9PROT</name>
<dbReference type="Pfam" id="PF07883">
    <property type="entry name" value="Cupin_2"/>
    <property type="match status" value="1"/>
</dbReference>
<evidence type="ECO:0000313" key="4">
    <source>
        <dbReference type="Proteomes" id="UP001596116"/>
    </source>
</evidence>
<comment type="caution">
    <text evidence="3">The sequence shown here is derived from an EMBL/GenBank/DDBJ whole genome shotgun (WGS) entry which is preliminary data.</text>
</comment>
<sequence length="187" mass="20369">MKNRLLFPFAAVFSLTGAAHAHEPKIVMPGEGKPVAVPFHPTTLLLSEEENESGLSFYEFRVPPKTAAAPPHIHTQEDEFFYVVSGKVSFLDRETVVSGGPGTFVSLTRNNLHAFWNDTDEEAVLLLAASQGNFEKFFDEVAMAVQAEKPASAEDMGALIGRVASARGITIRMDAVPDEARALYFGE</sequence>
<dbReference type="InterPro" id="IPR053146">
    <property type="entry name" value="QDO-like"/>
</dbReference>
<evidence type="ECO:0000259" key="2">
    <source>
        <dbReference type="Pfam" id="PF07883"/>
    </source>
</evidence>
<dbReference type="Gene3D" id="2.60.120.10">
    <property type="entry name" value="Jelly Rolls"/>
    <property type="match status" value="1"/>
</dbReference>